<dbReference type="EMBL" id="NPIC01000001">
    <property type="protein sequence ID" value="RDL40916.1"/>
    <property type="molecule type" value="Genomic_DNA"/>
</dbReference>
<evidence type="ECO:0000256" key="4">
    <source>
        <dbReference type="ARBA" id="ARBA00023268"/>
    </source>
</evidence>
<dbReference type="Pfam" id="PF14765">
    <property type="entry name" value="PS-DH"/>
    <property type="match status" value="1"/>
</dbReference>
<dbReference type="InterPro" id="IPR049552">
    <property type="entry name" value="PKS_DH_N"/>
</dbReference>
<keyword evidence="3" id="KW-0808">Transferase</keyword>
<evidence type="ECO:0000256" key="7">
    <source>
        <dbReference type="SAM" id="MobiDB-lite"/>
    </source>
</evidence>
<dbReference type="CDD" id="cd00833">
    <property type="entry name" value="PKS"/>
    <property type="match status" value="1"/>
</dbReference>
<feature type="domain" description="Ketosynthase family 3 (KS3)" evidence="9">
    <location>
        <begin position="7"/>
        <end position="417"/>
    </location>
</feature>
<dbReference type="SUPFAM" id="SSF53901">
    <property type="entry name" value="Thiolase-like"/>
    <property type="match status" value="1"/>
</dbReference>
<dbReference type="GO" id="GO:0031177">
    <property type="term" value="F:phosphopantetheine binding"/>
    <property type="evidence" value="ECO:0007669"/>
    <property type="project" value="InterPro"/>
</dbReference>
<evidence type="ECO:0000256" key="1">
    <source>
        <dbReference type="ARBA" id="ARBA00022450"/>
    </source>
</evidence>
<comment type="caution">
    <text evidence="11">The sequence shown here is derived from an EMBL/GenBank/DDBJ whole genome shotgun (WGS) entry which is preliminary data.</text>
</comment>
<proteinExistence type="predicted"/>
<dbReference type="Pfam" id="PF16197">
    <property type="entry name" value="KAsynt_C_assoc"/>
    <property type="match status" value="1"/>
</dbReference>
<dbReference type="PROSITE" id="PS50075">
    <property type="entry name" value="CARRIER"/>
    <property type="match status" value="1"/>
</dbReference>
<dbReference type="SMART" id="SM00827">
    <property type="entry name" value="PKS_AT"/>
    <property type="match status" value="1"/>
</dbReference>
<dbReference type="SMART" id="SM00825">
    <property type="entry name" value="PKS_KS"/>
    <property type="match status" value="1"/>
</dbReference>
<dbReference type="InterPro" id="IPR056501">
    <property type="entry name" value="NAD-bd_HRPKS_sdrA"/>
</dbReference>
<name>A0A370TZG0_9HELO</name>
<dbReference type="Pfam" id="PF23297">
    <property type="entry name" value="ACP_SdgA_C"/>
    <property type="match status" value="1"/>
</dbReference>
<dbReference type="InterPro" id="IPR050091">
    <property type="entry name" value="PKS_NRPS_Biosynth_Enz"/>
</dbReference>
<dbReference type="GO" id="GO:0016491">
    <property type="term" value="F:oxidoreductase activity"/>
    <property type="evidence" value="ECO:0007669"/>
    <property type="project" value="InterPro"/>
</dbReference>
<dbReference type="Gene3D" id="3.40.47.10">
    <property type="match status" value="1"/>
</dbReference>
<dbReference type="InterPro" id="IPR057326">
    <property type="entry name" value="KR_dom"/>
</dbReference>
<dbReference type="Pfam" id="PF08659">
    <property type="entry name" value="KR"/>
    <property type="match status" value="1"/>
</dbReference>
<dbReference type="Gene3D" id="3.40.50.150">
    <property type="entry name" value="Vaccinia Virus protein VP39"/>
    <property type="match status" value="1"/>
</dbReference>
<dbReference type="Pfam" id="PF13602">
    <property type="entry name" value="ADH_zinc_N_2"/>
    <property type="match status" value="1"/>
</dbReference>
<dbReference type="InterPro" id="IPR036291">
    <property type="entry name" value="NAD(P)-bd_dom_sf"/>
</dbReference>
<dbReference type="SUPFAM" id="SSF52151">
    <property type="entry name" value="FabD/lysophospholipase-like"/>
    <property type="match status" value="1"/>
</dbReference>
<feature type="domain" description="PKS/mFAS DH" evidence="10">
    <location>
        <begin position="934"/>
        <end position="1244"/>
    </location>
</feature>
<dbReference type="InterPro" id="IPR020807">
    <property type="entry name" value="PKS_DH"/>
</dbReference>
<dbReference type="InterPro" id="IPR032821">
    <property type="entry name" value="PKS_assoc"/>
</dbReference>
<evidence type="ECO:0000259" key="10">
    <source>
        <dbReference type="PROSITE" id="PS52019"/>
    </source>
</evidence>
<dbReference type="GO" id="GO:0044550">
    <property type="term" value="P:secondary metabolite biosynthetic process"/>
    <property type="evidence" value="ECO:0007669"/>
    <property type="project" value="TreeGrafter"/>
</dbReference>
<dbReference type="STRING" id="2656787.A0A370TZG0"/>
<dbReference type="SUPFAM" id="SSF51735">
    <property type="entry name" value="NAD(P)-binding Rossmann-fold domains"/>
    <property type="match status" value="2"/>
</dbReference>
<dbReference type="InterPro" id="IPR016039">
    <property type="entry name" value="Thiolase-like"/>
</dbReference>
<keyword evidence="5" id="KW-0012">Acyltransferase</keyword>
<dbReference type="InterPro" id="IPR016035">
    <property type="entry name" value="Acyl_Trfase/lysoPLipase"/>
</dbReference>
<feature type="region of interest" description="Disordered" evidence="7">
    <location>
        <begin position="44"/>
        <end position="67"/>
    </location>
</feature>
<evidence type="ECO:0000256" key="3">
    <source>
        <dbReference type="ARBA" id="ARBA00022679"/>
    </source>
</evidence>
<dbReference type="Gene3D" id="3.10.129.110">
    <property type="entry name" value="Polyketide synthase dehydratase"/>
    <property type="match status" value="1"/>
</dbReference>
<dbReference type="InterPro" id="IPR014031">
    <property type="entry name" value="Ketoacyl_synth_C"/>
</dbReference>
<dbReference type="PROSITE" id="PS52004">
    <property type="entry name" value="KS3_2"/>
    <property type="match status" value="1"/>
</dbReference>
<evidence type="ECO:0000256" key="5">
    <source>
        <dbReference type="ARBA" id="ARBA00023315"/>
    </source>
</evidence>
<protein>
    <submittedName>
        <fullName evidence="11">Putative Polyketide synthase</fullName>
    </submittedName>
</protein>
<dbReference type="InterPro" id="IPR049900">
    <property type="entry name" value="PKS_mFAS_DH"/>
</dbReference>
<dbReference type="InterPro" id="IPR049551">
    <property type="entry name" value="PKS_DH_C"/>
</dbReference>
<dbReference type="Gene3D" id="3.40.366.10">
    <property type="entry name" value="Malonyl-Coenzyme A Acyl Carrier Protein, domain 2"/>
    <property type="match status" value="1"/>
</dbReference>
<dbReference type="Gene3D" id="3.90.180.10">
    <property type="entry name" value="Medium-chain alcohol dehydrogenases, catalytic domain"/>
    <property type="match status" value="1"/>
</dbReference>
<dbReference type="InterPro" id="IPR020841">
    <property type="entry name" value="PKS_Beta-ketoAc_synthase_dom"/>
</dbReference>
<dbReference type="SMART" id="SM00829">
    <property type="entry name" value="PKS_ER"/>
    <property type="match status" value="1"/>
</dbReference>
<feature type="region of interest" description="N-terminal hotdog fold" evidence="6">
    <location>
        <begin position="934"/>
        <end position="1074"/>
    </location>
</feature>
<evidence type="ECO:0000259" key="9">
    <source>
        <dbReference type="PROSITE" id="PS52004"/>
    </source>
</evidence>
<evidence type="ECO:0000256" key="2">
    <source>
        <dbReference type="ARBA" id="ARBA00022553"/>
    </source>
</evidence>
<dbReference type="GO" id="GO:0004312">
    <property type="term" value="F:fatty acid synthase activity"/>
    <property type="evidence" value="ECO:0007669"/>
    <property type="project" value="TreeGrafter"/>
</dbReference>
<dbReference type="Pfam" id="PF00698">
    <property type="entry name" value="Acyl_transf_1"/>
    <property type="match status" value="1"/>
</dbReference>
<organism evidence="11 12">
    <name type="scientific">Venustampulla echinocandica</name>
    <dbReference type="NCBI Taxonomy" id="2656787"/>
    <lineage>
        <taxon>Eukaryota</taxon>
        <taxon>Fungi</taxon>
        <taxon>Dikarya</taxon>
        <taxon>Ascomycota</taxon>
        <taxon>Pezizomycotina</taxon>
        <taxon>Leotiomycetes</taxon>
        <taxon>Helotiales</taxon>
        <taxon>Pleuroascaceae</taxon>
        <taxon>Venustampulla</taxon>
    </lineage>
</organism>
<dbReference type="SUPFAM" id="SSF50129">
    <property type="entry name" value="GroES-like"/>
    <property type="match status" value="1"/>
</dbReference>
<dbReference type="RefSeq" id="XP_031873572.1">
    <property type="nucleotide sequence ID" value="XM_032009518.1"/>
</dbReference>
<dbReference type="Pfam" id="PF21089">
    <property type="entry name" value="PKS_DH_N"/>
    <property type="match status" value="1"/>
</dbReference>
<reference evidence="11 12" key="1">
    <citation type="journal article" date="2018" name="IMA Fungus">
        <title>IMA Genome-F 9: Draft genome sequence of Annulohypoxylon stygium, Aspergillus mulundensis, Berkeleyomyces basicola (syn. Thielaviopsis basicola), Ceratocystis smalleyi, two Cercospora beticola strains, Coleophoma cylindrospora, Fusarium fracticaudum, Phialophora cf. hyalina, and Morchella septimelata.</title>
        <authorList>
            <person name="Wingfield B.D."/>
            <person name="Bills G.F."/>
            <person name="Dong Y."/>
            <person name="Huang W."/>
            <person name="Nel W.J."/>
            <person name="Swalarsk-Parry B.S."/>
            <person name="Vaghefi N."/>
            <person name="Wilken P.M."/>
            <person name="An Z."/>
            <person name="de Beer Z.W."/>
            <person name="De Vos L."/>
            <person name="Chen L."/>
            <person name="Duong T.A."/>
            <person name="Gao Y."/>
            <person name="Hammerbacher A."/>
            <person name="Kikkert J.R."/>
            <person name="Li Y."/>
            <person name="Li H."/>
            <person name="Li K."/>
            <person name="Li Q."/>
            <person name="Liu X."/>
            <person name="Ma X."/>
            <person name="Naidoo K."/>
            <person name="Pethybridge S.J."/>
            <person name="Sun J."/>
            <person name="Steenkamp E.T."/>
            <person name="van der Nest M.A."/>
            <person name="van Wyk S."/>
            <person name="Wingfield M.J."/>
            <person name="Xiong C."/>
            <person name="Yue Q."/>
            <person name="Zhang X."/>
        </authorList>
    </citation>
    <scope>NUCLEOTIDE SEQUENCE [LARGE SCALE GENOMIC DNA]</scope>
    <source>
        <strain evidence="11 12">BP 5553</strain>
    </source>
</reference>
<evidence type="ECO:0000313" key="11">
    <source>
        <dbReference type="EMBL" id="RDL40916.1"/>
    </source>
</evidence>
<sequence>MENSYGDESIAVIGLSCRFPGDADNAERFWNLLREGQSAISTVPGNRWNSRRFQDDKNHSQNTSRTNNAHFLKEDVSAFDANFFSISKSEAVSMDPQQRLMLEVSYEAFENAGLSVESLAQSQMGCWSVPKYAMSGMQPEMLANRVSYFFDLRGPSMVLETACSGSLVGLHVACQSLRSGECDAALVGGANLFLNPNMFLALSNQNFLAPDGLSKAFDASANGYGRGEGFAAIILKPIEKAIRDGDPIRAVIRATGTNQDGKTKGLTMPNGDAQEALIRSTYRSAGLELKDTAYFEAHGTGTQVGDFEELSAIARTVADARKREGLEELWVGSAKTNIGHLEATAGLAGVVKAILVLENGVIPPNLHFKNPNPRIPFQEYHIKVPTQEVTWKPDTIRRVSVNSFGFGGSNAHAIIDNGKQYLHQRRSKANQVTLVHGTHAADDKGLKSEALQIFVINSSDQEGLGRQRSALRQYLTHFGKEGGANSDWFRDLAFTLGKKRSRLPWRSFCTASTVLELSEALEATDFPKIRSGTAALRIAYVFTGQGAQWAQMGLELFQFPTFKQSVVAADSHLKKLGCPWSVVEELQRSGAESNIHVPWYSQTLCTVLQVALVELLRSWGITPRSVVGHSSGEMAAAFAIGALTREDAWKIAYWRGKLSCELTERAPNLRGAMMAVGGSHEQAQSWVEGLTRGKCVVACVNSPSSVTVSGDDAGLEELAAMLKEKEVFARKLKVTTAYHSHHMKVVAEAYLDALKDVEVRSVPVDGPQMFTSVSETLANPSDLDASHWVANLVSPVLFSNTVAELARAKTPEDQATGSAVDLMLEIGPHAALRGPVTQILQARGLRNVEYQSLLSRGCNAIQTTLAAVADLICRGVTVDIDAVNNAHTPQGVGHKTMPANTLTSLPPYVWNHSRTFWAESRMLREAKAVNDSPSTFIGLPMPSLAANEHTWRGFLRLEHVPWVGHHKMQSAVLFPAGGFLAMAIEAASQLQGKDNSRVAKGYKLRDVRIKSAVVLDEESNIEHILQLRPHDTARSQQTDSYDGWWEFKISTSASSDEALKCNCYGLVAVEFEQLIHPSHASKASSTIAQEAGAFYEKLDSIGLEYGPSFQAIKTILHSSGGQTEGEIEIMDIDVNSTTQGGSDGRPYVVHPTTLEALFQMAYAAFDNQGGGVKKALLVTDIEELLLDASISHTPGARLQTSARSSRLGFREMLADVTVSPTAANAGGISVRGLTCVEMPSTAGVNSDVDTTGREGYDSMLSKFVWKPALNLLSATEREHLLIAATMVTNAETEAILAKEAADFHNVKSAVQASQRGKFGSLKLRNALKWISQQLPDAKVFGKGLENVSQAGQGAGATGPIVDVLSGTSTPDVLLSEYGSTEKFLASLPGVKVSLQKMYQLVNIMAHENPDLAVLEIGSGSSGEEDTSLFSTTDIPTTIKYTRAVATPEILRSLQESSPLASPTPRFTVLDLEQDLADQGIDLASFDIIIGNNVLSNSRNVENVLMRTKSLLRDGGNICFVELTKPSSRAVPVLGVVCDWWKRRDDGLRRPLPIDSINDILTEQGFTLDFLSPDFLDPAIQQSSLLFASSSAKKLPTASAPDDKEIYILISPESKSPDAVVENVASSFQPSQVVTWGAGVDFKGKHIISLLELNDPFINHLAKEDFDILKRLVTQASSLLWVVGIPEPHASTILGFARVARVEIPSLDFRVLTLDPTTIEDVKKNSIHISQVQRSKSPDKEFKEVDSIIHIPRVTVDAPLNHQISNLCLSEVIESKPLGLLERPQKLCIRNPGMLNTLCFQADDVSENELQDDEVEVRVMASGLNSKDVMVALGQITDTHLGLEASGVVLRLGASVTHLQLGDKVVMLASGAHRTTLRGKAAVCQRIPQDMTYEEAAGFPFAYCTAYYTLLHVLRAQSGQSVLIHAAVGAVGQALVRLGQHLGLEVFTTAESADDRVFIQELLGLSLDRIYHPQDRGLVQHVMRITGDVGVDFIVNPLSVEETADSLNCLADFGTFVEMGMENDSRHSTLNTRAFRRDITFVAVNLQRVLELRPKLIGDILQKALSLLQDGQVKSVSPSNVYPISEAEAAIQMFQDNRHHGKITLSYSSEDFVSVMQNPKDSLKLSPDNTYLIAGGLGGIGRSLATLLVDCGARHIAMVSRSGITSVQQQQLIDNLSERGAKIGVYKCSIGDANALGRVLAQCASEMPPIKGIIHSAVVFRDSVLHNMTYKQWDELLDGKLRGSWNLHALTTSYNLDFFLCIGSFMAIIGGISQSNYAAGGSFQDGLAHLRQSQGLHAVTIDLGIVKGFGAVEEQGAVGHTLEWREPFGVSEPEVHAMIKGALLGQRGDWALDVPAQMINSIPTGGMVRSSGVSQPYYFDDPRFSIMAKIGMDSENSDTQVSVSLKELLADAESSDDAASFVTGAVISKVAKLMQVAEEEIDTGKSLHAYGVDSLVAIEYVSWAKKEVSADITVFDVMASKPITSFSRDIVGKGKWGAAIPV</sequence>
<feature type="region of interest" description="C-terminal hotdog fold" evidence="6">
    <location>
        <begin position="1086"/>
        <end position="1244"/>
    </location>
</feature>
<dbReference type="Gene3D" id="1.10.1200.10">
    <property type="entry name" value="ACP-like"/>
    <property type="match status" value="1"/>
</dbReference>
<keyword evidence="1" id="KW-0596">Phosphopantetheine</keyword>
<dbReference type="PROSITE" id="PS52019">
    <property type="entry name" value="PKS_MFAS_DH"/>
    <property type="match status" value="1"/>
</dbReference>
<dbReference type="InterPro" id="IPR036736">
    <property type="entry name" value="ACP-like_sf"/>
</dbReference>
<dbReference type="PANTHER" id="PTHR43775:SF29">
    <property type="entry name" value="ASPERFURANONE POLYKETIDE SYNTHASE AFOG-RELATED"/>
    <property type="match status" value="1"/>
</dbReference>
<feature type="domain" description="Carrier" evidence="8">
    <location>
        <begin position="2416"/>
        <end position="2493"/>
    </location>
</feature>
<dbReference type="SMART" id="SM00822">
    <property type="entry name" value="PKS_KR"/>
    <property type="match status" value="1"/>
</dbReference>
<evidence type="ECO:0000313" key="12">
    <source>
        <dbReference type="Proteomes" id="UP000254866"/>
    </source>
</evidence>
<keyword evidence="12" id="KW-1185">Reference proteome</keyword>
<dbReference type="Proteomes" id="UP000254866">
    <property type="component" value="Unassembled WGS sequence"/>
</dbReference>
<dbReference type="InterPro" id="IPR001227">
    <property type="entry name" value="Ac_transferase_dom_sf"/>
</dbReference>
<dbReference type="GeneID" id="43593744"/>
<dbReference type="InterPro" id="IPR013154">
    <property type="entry name" value="ADH-like_N"/>
</dbReference>
<dbReference type="InterPro" id="IPR020806">
    <property type="entry name" value="PKS_PP-bd"/>
</dbReference>
<dbReference type="InterPro" id="IPR013968">
    <property type="entry name" value="PKS_KR"/>
</dbReference>
<dbReference type="Pfam" id="PF08240">
    <property type="entry name" value="ADH_N"/>
    <property type="match status" value="1"/>
</dbReference>
<dbReference type="InterPro" id="IPR014030">
    <property type="entry name" value="Ketoacyl_synth_N"/>
</dbReference>
<dbReference type="Gene3D" id="3.40.50.720">
    <property type="entry name" value="NAD(P)-binding Rossmann-like Domain"/>
    <property type="match status" value="2"/>
</dbReference>
<accession>A0A370TZG0</accession>
<evidence type="ECO:0000259" key="8">
    <source>
        <dbReference type="PROSITE" id="PS50075"/>
    </source>
</evidence>
<evidence type="ECO:0000256" key="6">
    <source>
        <dbReference type="PROSITE-ProRule" id="PRU01363"/>
    </source>
</evidence>
<dbReference type="Pfam" id="PF00109">
    <property type="entry name" value="ketoacyl-synt"/>
    <property type="match status" value="1"/>
</dbReference>
<dbReference type="InterPro" id="IPR014043">
    <property type="entry name" value="Acyl_transferase_dom"/>
</dbReference>
<dbReference type="Pfam" id="PF02801">
    <property type="entry name" value="Ketoacyl-synt_C"/>
    <property type="match status" value="1"/>
</dbReference>
<comment type="caution">
    <text evidence="6">Lacks conserved residue(s) required for the propagation of feature annotation.</text>
</comment>
<dbReference type="OrthoDB" id="329835at2759"/>
<dbReference type="SUPFAM" id="SSF47336">
    <property type="entry name" value="ACP-like"/>
    <property type="match status" value="1"/>
</dbReference>
<dbReference type="SUPFAM" id="SSF53335">
    <property type="entry name" value="S-adenosyl-L-methionine-dependent methyltransferases"/>
    <property type="match status" value="1"/>
</dbReference>
<dbReference type="CDD" id="cd05195">
    <property type="entry name" value="enoyl_red"/>
    <property type="match status" value="1"/>
</dbReference>
<gene>
    <name evidence="11" type="ORF">BP5553_00895</name>
</gene>
<dbReference type="SUPFAM" id="SSF55048">
    <property type="entry name" value="Probable ACP-binding domain of malonyl-CoA ACP transacylase"/>
    <property type="match status" value="1"/>
</dbReference>
<dbReference type="InterPro" id="IPR042104">
    <property type="entry name" value="PKS_dehydratase_sf"/>
</dbReference>
<dbReference type="SMART" id="SM00823">
    <property type="entry name" value="PKS_PP"/>
    <property type="match status" value="1"/>
</dbReference>
<dbReference type="SMART" id="SM00826">
    <property type="entry name" value="PKS_DH"/>
    <property type="match status" value="1"/>
</dbReference>
<dbReference type="InterPro" id="IPR029063">
    <property type="entry name" value="SAM-dependent_MTases_sf"/>
</dbReference>
<dbReference type="PANTHER" id="PTHR43775">
    <property type="entry name" value="FATTY ACID SYNTHASE"/>
    <property type="match status" value="1"/>
</dbReference>
<dbReference type="GO" id="GO:0006633">
    <property type="term" value="P:fatty acid biosynthetic process"/>
    <property type="evidence" value="ECO:0007669"/>
    <property type="project" value="TreeGrafter"/>
</dbReference>
<keyword evidence="2" id="KW-0597">Phosphoprotein</keyword>
<keyword evidence="4" id="KW-0511">Multifunctional enzyme</keyword>
<dbReference type="InterPro" id="IPR020843">
    <property type="entry name" value="ER"/>
</dbReference>
<dbReference type="InterPro" id="IPR009081">
    <property type="entry name" value="PP-bd_ACP"/>
</dbReference>
<dbReference type="Pfam" id="PF23114">
    <property type="entry name" value="NAD-bd_HRPKS_sdrA"/>
    <property type="match status" value="1"/>
</dbReference>
<dbReference type="InterPro" id="IPR011032">
    <property type="entry name" value="GroES-like_sf"/>
</dbReference>
<dbReference type="InterPro" id="IPR016036">
    <property type="entry name" value="Malonyl_transacylase_ACP-bd"/>
</dbReference>